<proteinExistence type="predicted"/>
<accession>A0A8J6LT26</accession>
<dbReference type="Proteomes" id="UP000657177">
    <property type="component" value="Unassembled WGS sequence"/>
</dbReference>
<keyword evidence="1" id="KW-0732">Signal</keyword>
<sequence length="271" mass="30754">MRKITAIAVTLTLLSLFAATIASGYPGGLEPEYPWWQYNNAIDFTDALTYLFGNAFDDGKVTWNKTGDEYVNIDWFNRTDYVFDDNNVNGQSVEMTLDARAFIPCYLEMKVTGNKGQTGLRSYGPGISTKASSSGYLLVFDNEIGGFVDKHWYMLGHNPHTEFDFDNDEIFIQGCDIFKVEVYANDNYKYEVEAGPLTSERGSLPLHMRSGYSMSNFGGTFVFDEDGKIFEVAEKDACEKLTVYHQFRVPYTRNTAQGRYDGKIIFRAYTL</sequence>
<evidence type="ECO:0000313" key="3">
    <source>
        <dbReference type="Proteomes" id="UP000657177"/>
    </source>
</evidence>
<evidence type="ECO:0000256" key="1">
    <source>
        <dbReference type="SAM" id="SignalP"/>
    </source>
</evidence>
<keyword evidence="3" id="KW-1185">Reference proteome</keyword>
<gene>
    <name evidence="2" type="ORF">G5B42_10070</name>
</gene>
<name>A0A8J6LT26_9FIRM</name>
<comment type="caution">
    <text evidence="2">The sequence shown here is derived from an EMBL/GenBank/DDBJ whole genome shotgun (WGS) entry which is preliminary data.</text>
</comment>
<dbReference type="RefSeq" id="WP_181340345.1">
    <property type="nucleotide sequence ID" value="NZ_JAAKDE010000025.1"/>
</dbReference>
<organism evidence="2 3">
    <name type="scientific">Capillibacterium thermochitinicola</name>
    <dbReference type="NCBI Taxonomy" id="2699427"/>
    <lineage>
        <taxon>Bacteria</taxon>
        <taxon>Bacillati</taxon>
        <taxon>Bacillota</taxon>
        <taxon>Capillibacterium</taxon>
    </lineage>
</organism>
<evidence type="ECO:0000313" key="2">
    <source>
        <dbReference type="EMBL" id="MBA2133877.1"/>
    </source>
</evidence>
<reference evidence="2" key="1">
    <citation type="submission" date="2020-06" db="EMBL/GenBank/DDBJ databases">
        <title>Novel chitinolytic bacterium.</title>
        <authorList>
            <person name="Ungkulpasvich U."/>
            <person name="Kosugi A."/>
            <person name="Uke A."/>
        </authorList>
    </citation>
    <scope>NUCLEOTIDE SEQUENCE</scope>
    <source>
        <strain evidence="2">UUS1-1</strain>
    </source>
</reference>
<dbReference type="EMBL" id="JAAKDE010000025">
    <property type="protein sequence ID" value="MBA2133877.1"/>
    <property type="molecule type" value="Genomic_DNA"/>
</dbReference>
<protein>
    <submittedName>
        <fullName evidence="2">Uncharacterized protein</fullName>
    </submittedName>
</protein>
<feature type="chain" id="PRO_5035152451" evidence="1">
    <location>
        <begin position="25"/>
        <end position="271"/>
    </location>
</feature>
<dbReference type="AlphaFoldDB" id="A0A8J6LT26"/>
<feature type="signal peptide" evidence="1">
    <location>
        <begin position="1"/>
        <end position="24"/>
    </location>
</feature>